<dbReference type="InterPro" id="IPR006103">
    <property type="entry name" value="Glyco_hydro_2_cat"/>
</dbReference>
<dbReference type="GO" id="GO:0016787">
    <property type="term" value="F:hydrolase activity"/>
    <property type="evidence" value="ECO:0007669"/>
    <property type="project" value="UniProtKB-KW"/>
</dbReference>
<dbReference type="Pfam" id="PF00703">
    <property type="entry name" value="Glyco_hydro_2"/>
    <property type="match status" value="1"/>
</dbReference>
<dbReference type="SMART" id="SM01038">
    <property type="entry name" value="Bgal_small_N"/>
    <property type="match status" value="1"/>
</dbReference>
<organism evidence="10 11">
    <name type="scientific">Trueperella pyogenes</name>
    <dbReference type="NCBI Taxonomy" id="1661"/>
    <lineage>
        <taxon>Bacteria</taxon>
        <taxon>Bacillati</taxon>
        <taxon>Actinomycetota</taxon>
        <taxon>Actinomycetes</taxon>
        <taxon>Actinomycetales</taxon>
        <taxon>Actinomycetaceae</taxon>
        <taxon>Trueperella</taxon>
    </lineage>
</organism>
<dbReference type="Pfam" id="PF02929">
    <property type="entry name" value="Bgal_small_N"/>
    <property type="match status" value="1"/>
</dbReference>
<dbReference type="Pfam" id="PF02837">
    <property type="entry name" value="Glyco_hydro_2_N"/>
    <property type="match status" value="1"/>
</dbReference>
<dbReference type="Gene3D" id="2.60.120.260">
    <property type="entry name" value="Galactose-binding domain-like"/>
    <property type="match status" value="1"/>
</dbReference>
<evidence type="ECO:0000313" key="10">
    <source>
        <dbReference type="EMBL" id="MEW6954543.1"/>
    </source>
</evidence>
<dbReference type="InterPro" id="IPR011013">
    <property type="entry name" value="Gal_mutarotase_sf_dom"/>
</dbReference>
<dbReference type="InterPro" id="IPR036156">
    <property type="entry name" value="Beta-gal/glucu_dom_sf"/>
</dbReference>
<comment type="similarity">
    <text evidence="2 8">Belongs to the glycosyl hydrolase 2 family.</text>
</comment>
<dbReference type="PROSITE" id="PS00719">
    <property type="entry name" value="GLYCOSYL_HYDROL_F2_1"/>
    <property type="match status" value="1"/>
</dbReference>
<dbReference type="Gene3D" id="2.70.98.10">
    <property type="match status" value="1"/>
</dbReference>
<feature type="domain" description="Beta galactosidase small chain/" evidence="9">
    <location>
        <begin position="729"/>
        <end position="1000"/>
    </location>
</feature>
<protein>
    <recommendedName>
        <fullName evidence="4 8">Beta-galactosidase</fullName>
        <ecNumber evidence="3 8">3.2.1.23</ecNumber>
    </recommendedName>
    <alternativeName>
        <fullName evidence="7 8">Lactase</fullName>
    </alternativeName>
</protein>
<dbReference type="PRINTS" id="PR00132">
    <property type="entry name" value="GLHYDRLASE2"/>
</dbReference>
<dbReference type="InterPro" id="IPR006104">
    <property type="entry name" value="Glyco_hydro_2_N"/>
</dbReference>
<dbReference type="SUPFAM" id="SSF51445">
    <property type="entry name" value="(Trans)glycosidases"/>
    <property type="match status" value="1"/>
</dbReference>
<evidence type="ECO:0000256" key="3">
    <source>
        <dbReference type="ARBA" id="ARBA00012756"/>
    </source>
</evidence>
<dbReference type="Gene3D" id="3.20.20.80">
    <property type="entry name" value="Glycosidases"/>
    <property type="match status" value="1"/>
</dbReference>
<dbReference type="EC" id="3.2.1.23" evidence="3 8"/>
<evidence type="ECO:0000256" key="7">
    <source>
        <dbReference type="ARBA" id="ARBA00032230"/>
    </source>
</evidence>
<sequence length="1007" mass="110897">MTHVDQAMLADPASFAINRRGAHSDHRWYASRAEADAGRSSFETCLDGVWKYFHAHSPAGVPVGLESPQTDISAWDDVVVPGHIQLAGYDRPQYVNVQYPWDGHEDIAPGDVPTEFNPVSTYATDALFPAARPGEQLTFVAEGAESALALWVDGTFVGYSEGSFLPAEFDVTEFADGASHRIVCRVWKWSSGSWLEDQDFFRFSGLYRSVFLRLRPRCHIENIRVTSEIIPDGGTARISVEIEGIGLEKARVAAELDGVGEFTRNGNRLWIEVPSPRLWTAEDPHLYRMRMSVSDGELLEVIDQPVGIRTVAIEGALLRVNGKPVKLKGVNRHEFGPRGRVPDEELLTQDLIALKRLGVNAIRTSHYPNSTPFYELCDRLGFYVIDEAGLETHGMWDRIIRGEGGAELALPGDREEWYAPVADRVTSMVARDRNHPCVIMWSLGNESYGGSVLARVADLVRALDARPIHYEGIFHDQRYPDTSDVASQMYTSAAGVADYLREHSDKPFILCEFAHAMGNSFGAVDRYMDLMRREAHFQGVFVWDFADQALPIRDAAGREYFGYGGDFGEAPHDGDFSGNGLFFADHTPKPQTQALKALYQPLLIDVGEDGFTVESEYVFAGTAQLTCEVSLSREGVCLESSPVAVDLDPGQRGTFVLPFQLPTEVGEYAIDVRFLLAQAQLYAPAGFEVARGQHVFRVGEPPALPRRLTAGVRRTSGALKVIDTVHNIGVRGDGFEVMFSRLYGGLQSYAVGAPGCARQILAGMPSVNFWHAPTSNERGWGAPMEDGQWLLASRYSRMLGDMRVSDGDSVEVSWTLELASAPVSRCEISARVYPDSSVVLTARLEPGAGLGDPPEFGFLIPVDPSLHNVRWYGEGPEESAVDRRQGAYVGLYETDVARLTPYLRPQECGSRTGVRWAQITDAEGHGIEVAAQSEMEFSALPASPFELENALHPDELGPHRRTWLRSGMRRGVGGDDSWGARTHPEYLLPLGPLEFTVAISAVDPAGN</sequence>
<dbReference type="InterPro" id="IPR050347">
    <property type="entry name" value="Bact_Beta-galactosidase"/>
</dbReference>
<keyword evidence="6 8" id="KW-0326">Glycosidase</keyword>
<dbReference type="EMBL" id="JBAGNM010000004">
    <property type="protein sequence ID" value="MEW6954543.1"/>
    <property type="molecule type" value="Genomic_DNA"/>
</dbReference>
<dbReference type="SUPFAM" id="SSF49785">
    <property type="entry name" value="Galactose-binding domain-like"/>
    <property type="match status" value="1"/>
</dbReference>
<evidence type="ECO:0000256" key="2">
    <source>
        <dbReference type="ARBA" id="ARBA00007401"/>
    </source>
</evidence>
<evidence type="ECO:0000256" key="1">
    <source>
        <dbReference type="ARBA" id="ARBA00001412"/>
    </source>
</evidence>
<dbReference type="InterPro" id="IPR006101">
    <property type="entry name" value="Glyco_hydro_2"/>
</dbReference>
<gene>
    <name evidence="10" type="ORF">V3M73_05835</name>
</gene>
<dbReference type="InterPro" id="IPR023232">
    <property type="entry name" value="Glyco_hydro_2_AS"/>
</dbReference>
<reference evidence="10 11" key="1">
    <citation type="submission" date="2024-01" db="EMBL/GenBank/DDBJ databases">
        <title>Genomic analysis and antimicrobial resistance profiles of Trueperella pyogenes isolated from domestic and wild animals.</title>
        <authorList>
            <person name="Magossi G."/>
            <person name="Gzyl K.E."/>
            <person name="Holman D.B."/>
            <person name="Amat S."/>
        </authorList>
    </citation>
    <scope>NUCLEOTIDE SEQUENCE [LARGE SCALE GENOMIC DNA]</scope>
    <source>
        <strain evidence="10 11">1494</strain>
    </source>
</reference>
<dbReference type="Pfam" id="PF02836">
    <property type="entry name" value="Glyco_hydro_2_C"/>
    <property type="match status" value="1"/>
</dbReference>
<dbReference type="InterPro" id="IPR013783">
    <property type="entry name" value="Ig-like_fold"/>
</dbReference>
<dbReference type="InterPro" id="IPR004199">
    <property type="entry name" value="B-gal_small/dom_5"/>
</dbReference>
<dbReference type="SUPFAM" id="SSF49303">
    <property type="entry name" value="beta-Galactosidase/glucuronidase domain"/>
    <property type="match status" value="2"/>
</dbReference>
<dbReference type="InterPro" id="IPR032312">
    <property type="entry name" value="LacZ_4"/>
</dbReference>
<dbReference type="RefSeq" id="WP_367246022.1">
    <property type="nucleotide sequence ID" value="NZ_JBAGNM010000004.1"/>
</dbReference>
<dbReference type="PANTHER" id="PTHR46323">
    <property type="entry name" value="BETA-GALACTOSIDASE"/>
    <property type="match status" value="1"/>
</dbReference>
<dbReference type="InterPro" id="IPR023230">
    <property type="entry name" value="Glyco_hydro_2_CS"/>
</dbReference>
<keyword evidence="5 8" id="KW-0378">Hydrolase</keyword>
<keyword evidence="11" id="KW-1185">Reference proteome</keyword>
<evidence type="ECO:0000259" key="9">
    <source>
        <dbReference type="SMART" id="SM01038"/>
    </source>
</evidence>
<comment type="catalytic activity">
    <reaction evidence="1 8">
        <text>Hydrolysis of terminal non-reducing beta-D-galactose residues in beta-D-galactosides.</text>
        <dbReference type="EC" id="3.2.1.23"/>
    </reaction>
</comment>
<comment type="caution">
    <text evidence="10">The sequence shown here is derived from an EMBL/GenBank/DDBJ whole genome shotgun (WGS) entry which is preliminary data.</text>
</comment>
<dbReference type="InterPro" id="IPR006102">
    <property type="entry name" value="Ig-like_GH2"/>
</dbReference>
<dbReference type="Proteomes" id="UP001555100">
    <property type="component" value="Unassembled WGS sequence"/>
</dbReference>
<dbReference type="PANTHER" id="PTHR46323:SF2">
    <property type="entry name" value="BETA-GALACTOSIDASE"/>
    <property type="match status" value="1"/>
</dbReference>
<dbReference type="PROSITE" id="PS00608">
    <property type="entry name" value="GLYCOSYL_HYDROL_F2_2"/>
    <property type="match status" value="1"/>
</dbReference>
<accession>A0ABV3NBL9</accession>
<dbReference type="InterPro" id="IPR008979">
    <property type="entry name" value="Galactose-bd-like_sf"/>
</dbReference>
<name>A0ABV3NBL9_9ACTO</name>
<evidence type="ECO:0000256" key="5">
    <source>
        <dbReference type="ARBA" id="ARBA00022801"/>
    </source>
</evidence>
<dbReference type="Pfam" id="PF16353">
    <property type="entry name" value="LacZ_4"/>
    <property type="match status" value="1"/>
</dbReference>
<dbReference type="Gene3D" id="2.60.40.10">
    <property type="entry name" value="Immunoglobulins"/>
    <property type="match status" value="2"/>
</dbReference>
<evidence type="ECO:0000313" key="11">
    <source>
        <dbReference type="Proteomes" id="UP001555100"/>
    </source>
</evidence>
<proteinExistence type="inferred from homology"/>
<dbReference type="InterPro" id="IPR017853">
    <property type="entry name" value="GH"/>
</dbReference>
<dbReference type="SUPFAM" id="SSF74650">
    <property type="entry name" value="Galactose mutarotase-like"/>
    <property type="match status" value="1"/>
</dbReference>
<evidence type="ECO:0000256" key="8">
    <source>
        <dbReference type="RuleBase" id="RU361154"/>
    </source>
</evidence>
<evidence type="ECO:0000256" key="6">
    <source>
        <dbReference type="ARBA" id="ARBA00023295"/>
    </source>
</evidence>
<dbReference type="InterPro" id="IPR014718">
    <property type="entry name" value="GH-type_carb-bd"/>
</dbReference>
<evidence type="ECO:0000256" key="4">
    <source>
        <dbReference type="ARBA" id="ARBA00013303"/>
    </source>
</evidence>